<dbReference type="EnsemblPlants" id="PGSC0003DMT400069354">
    <property type="protein sequence ID" value="PGSC0003DMT400069354"/>
    <property type="gene ID" value="PGSC0003DMG402026977"/>
</dbReference>
<dbReference type="GO" id="GO:0016746">
    <property type="term" value="F:acyltransferase activity"/>
    <property type="evidence" value="ECO:0007669"/>
    <property type="project" value="UniProtKB-KW"/>
</dbReference>
<reference evidence="4" key="2">
    <citation type="submission" date="2015-06" db="UniProtKB">
        <authorList>
            <consortium name="EnsemblPlants"/>
        </authorList>
    </citation>
    <scope>IDENTIFICATION</scope>
    <source>
        <strain evidence="4">DM1-3 516 R44</strain>
    </source>
</reference>
<protein>
    <submittedName>
        <fullName evidence="4">3'-N-debenzoyl-2'-deoxytaxol N-benzoyltransferase</fullName>
    </submittedName>
</protein>
<keyword evidence="3" id="KW-0012">Acyltransferase</keyword>
<comment type="similarity">
    <text evidence="1">Belongs to the plant acyltransferase family.</text>
</comment>
<dbReference type="InterPro" id="IPR023213">
    <property type="entry name" value="CAT-like_dom_sf"/>
</dbReference>
<evidence type="ECO:0000256" key="1">
    <source>
        <dbReference type="ARBA" id="ARBA00009861"/>
    </source>
</evidence>
<keyword evidence="5" id="KW-1185">Reference proteome</keyword>
<reference evidence="5" key="1">
    <citation type="journal article" date="2011" name="Nature">
        <title>Genome sequence and analysis of the tuber crop potato.</title>
        <authorList>
            <consortium name="The Potato Genome Sequencing Consortium"/>
        </authorList>
    </citation>
    <scope>NUCLEOTIDE SEQUENCE [LARGE SCALE GENOMIC DNA]</scope>
    <source>
        <strain evidence="5">cv. DM1-3 516 R44</strain>
    </source>
</reference>
<name>M1CKC4_SOLTU</name>
<evidence type="ECO:0000256" key="3">
    <source>
        <dbReference type="ARBA" id="ARBA00023315"/>
    </source>
</evidence>
<accession>M1CKC4</accession>
<keyword evidence="2" id="KW-0808">Transferase</keyword>
<dbReference type="Pfam" id="PF02458">
    <property type="entry name" value="Transferase"/>
    <property type="match status" value="1"/>
</dbReference>
<evidence type="ECO:0000313" key="4">
    <source>
        <dbReference type="EnsemblPlants" id="PGSC0003DMT400069354"/>
    </source>
</evidence>
<dbReference type="InParanoid" id="M1CKC4"/>
<sequence length="146" mass="16485">MNKSIRNVNADYVKNMNVVAAPVSDSPKMHSFLKTGHTHDSNFEEFEQHGSRLNDNSIEKTAKAFSKGDLEVCNFTSWCRFPVYEVDFGWGKPEWVCSPIKSFKNLVILMGTKDGDGIEASVNLLEEDMPLFENDPQILAFANYCP</sequence>
<organism evidence="4 5">
    <name type="scientific">Solanum tuberosum</name>
    <name type="common">Potato</name>
    <dbReference type="NCBI Taxonomy" id="4113"/>
    <lineage>
        <taxon>Eukaryota</taxon>
        <taxon>Viridiplantae</taxon>
        <taxon>Streptophyta</taxon>
        <taxon>Embryophyta</taxon>
        <taxon>Tracheophyta</taxon>
        <taxon>Spermatophyta</taxon>
        <taxon>Magnoliopsida</taxon>
        <taxon>eudicotyledons</taxon>
        <taxon>Gunneridae</taxon>
        <taxon>Pentapetalae</taxon>
        <taxon>asterids</taxon>
        <taxon>lamiids</taxon>
        <taxon>Solanales</taxon>
        <taxon>Solanaceae</taxon>
        <taxon>Solanoideae</taxon>
        <taxon>Solaneae</taxon>
        <taxon>Solanum</taxon>
    </lineage>
</organism>
<evidence type="ECO:0000256" key="2">
    <source>
        <dbReference type="ARBA" id="ARBA00022679"/>
    </source>
</evidence>
<dbReference type="AlphaFoldDB" id="M1CKC4"/>
<dbReference type="eggNOG" id="ENOG502SZKA">
    <property type="taxonomic scope" value="Eukaryota"/>
</dbReference>
<evidence type="ECO:0000313" key="5">
    <source>
        <dbReference type="Proteomes" id="UP000011115"/>
    </source>
</evidence>
<dbReference type="HOGENOM" id="CLU_123071_0_0_1"/>
<dbReference type="Gramene" id="PGSC0003DMT400069354">
    <property type="protein sequence ID" value="PGSC0003DMT400069354"/>
    <property type="gene ID" value="PGSC0003DMG402026977"/>
</dbReference>
<dbReference type="PANTHER" id="PTHR31623">
    <property type="entry name" value="F21J9.9"/>
    <property type="match status" value="1"/>
</dbReference>
<dbReference type="PANTHER" id="PTHR31623:SF25">
    <property type="entry name" value="VINORINE SYNTHASE-LIKE"/>
    <property type="match status" value="1"/>
</dbReference>
<dbReference type="Proteomes" id="UP000011115">
    <property type="component" value="Unassembled WGS sequence"/>
</dbReference>
<dbReference type="PaxDb" id="4113-PGSC0003DMT400069354"/>
<proteinExistence type="inferred from homology"/>
<dbReference type="Gene3D" id="3.30.559.10">
    <property type="entry name" value="Chloramphenicol acetyltransferase-like domain"/>
    <property type="match status" value="1"/>
</dbReference>